<accession>A0A914BGA0</accession>
<evidence type="ECO:0000313" key="7">
    <source>
        <dbReference type="Proteomes" id="UP000887568"/>
    </source>
</evidence>
<feature type="transmembrane region" description="Helical" evidence="5">
    <location>
        <begin position="168"/>
        <end position="191"/>
    </location>
</feature>
<dbReference type="InterPro" id="IPR011701">
    <property type="entry name" value="MFS"/>
</dbReference>
<evidence type="ECO:0000256" key="1">
    <source>
        <dbReference type="ARBA" id="ARBA00004141"/>
    </source>
</evidence>
<feature type="transmembrane region" description="Helical" evidence="5">
    <location>
        <begin position="102"/>
        <end position="123"/>
    </location>
</feature>
<dbReference type="GeneID" id="119742819"/>
<evidence type="ECO:0000256" key="4">
    <source>
        <dbReference type="ARBA" id="ARBA00023136"/>
    </source>
</evidence>
<feature type="transmembrane region" description="Helical" evidence="5">
    <location>
        <begin position="68"/>
        <end position="90"/>
    </location>
</feature>
<name>A0A914BGA0_PATMI</name>
<feature type="transmembrane region" description="Helical" evidence="5">
    <location>
        <begin position="197"/>
        <end position="217"/>
    </location>
</feature>
<evidence type="ECO:0000313" key="6">
    <source>
        <dbReference type="EnsemblMetazoa" id="XP_038074931.1"/>
    </source>
</evidence>
<dbReference type="GO" id="GO:0022857">
    <property type="term" value="F:transmembrane transporter activity"/>
    <property type="evidence" value="ECO:0007669"/>
    <property type="project" value="InterPro"/>
</dbReference>
<comment type="subcellular location">
    <subcellularLocation>
        <location evidence="1">Membrane</location>
        <topology evidence="1">Multi-pass membrane protein</topology>
    </subcellularLocation>
</comment>
<organism evidence="6 7">
    <name type="scientific">Patiria miniata</name>
    <name type="common">Bat star</name>
    <name type="synonym">Asterina miniata</name>
    <dbReference type="NCBI Taxonomy" id="46514"/>
    <lineage>
        <taxon>Eukaryota</taxon>
        <taxon>Metazoa</taxon>
        <taxon>Echinodermata</taxon>
        <taxon>Eleutherozoa</taxon>
        <taxon>Asterozoa</taxon>
        <taxon>Asteroidea</taxon>
        <taxon>Valvatacea</taxon>
        <taxon>Valvatida</taxon>
        <taxon>Asterinidae</taxon>
        <taxon>Patiria</taxon>
    </lineage>
</organism>
<proteinExistence type="predicted"/>
<evidence type="ECO:0000256" key="5">
    <source>
        <dbReference type="SAM" id="Phobius"/>
    </source>
</evidence>
<keyword evidence="2 5" id="KW-0812">Transmembrane</keyword>
<keyword evidence="3 5" id="KW-1133">Transmembrane helix</keyword>
<dbReference type="OrthoDB" id="3026777at2759"/>
<evidence type="ECO:0008006" key="8">
    <source>
        <dbReference type="Google" id="ProtNLM"/>
    </source>
</evidence>
<dbReference type="PANTHER" id="PTHR23507">
    <property type="entry name" value="ZGC:174356"/>
    <property type="match status" value="1"/>
</dbReference>
<keyword evidence="7" id="KW-1185">Reference proteome</keyword>
<dbReference type="SUPFAM" id="SSF103473">
    <property type="entry name" value="MFS general substrate transporter"/>
    <property type="match status" value="1"/>
</dbReference>
<protein>
    <recommendedName>
        <fullName evidence="8">Proton-coupled folate transporter</fullName>
    </recommendedName>
</protein>
<feature type="transmembrane region" description="Helical" evidence="5">
    <location>
        <begin position="356"/>
        <end position="378"/>
    </location>
</feature>
<dbReference type="InterPro" id="IPR036259">
    <property type="entry name" value="MFS_trans_sf"/>
</dbReference>
<dbReference type="GO" id="GO:0016020">
    <property type="term" value="C:membrane"/>
    <property type="evidence" value="ECO:0007669"/>
    <property type="project" value="UniProtKB-SubCell"/>
</dbReference>
<reference evidence="6" key="1">
    <citation type="submission" date="2022-11" db="UniProtKB">
        <authorList>
            <consortium name="EnsemblMetazoa"/>
        </authorList>
    </citation>
    <scope>IDENTIFICATION</scope>
</reference>
<dbReference type="PANTHER" id="PTHR23507:SF1">
    <property type="entry name" value="FI18259P1-RELATED"/>
    <property type="match status" value="1"/>
</dbReference>
<sequence length="489" mass="54725">MEVLQRVTVEPIRFIFTMALAMQYRATRALILRKVCISSHNQTLCGIDEDSSGLDSDMPDGQTVRDDVATWCFYLDACANLLGALVSCVYGSASDRFGRRGLLVLPSLGLMLGSASYFIHYYFLQLPLYYVFFSSALMGLFGYYQASYIATMSYICDITDHSDRSFRLGVMESMGLIGGPVGMMLASALLYVNYDGLVYFIIILSQGVVLLYVRYWLQETIDVRAFQEVNSQDANCSPQKICSDVSWSLKRTLMVYVIWRTENRRQLLLINQTVGILSSLGSSGEMDLTRLYTSSPPLSWADSTLLAYLSVKDAVKGMILAVGIPLLFLYFSHWTIRLDMIIAMTTLLSTSASLVLRAFASSTLMMMLVPVVGCLGGFPNTLISSIKCKLVDPDEFGALFACTMLIQSICHVVGRVFFQMLYAATLTIWPRLPFLGMGIFFVMLLSIITYMWCLSGHLDKKDKTDARQQLINSYDGNEEEIELFSAKTK</sequence>
<feature type="transmembrane region" description="Helical" evidence="5">
    <location>
        <begin position="434"/>
        <end position="453"/>
    </location>
</feature>
<dbReference type="Proteomes" id="UP000887568">
    <property type="component" value="Unplaced"/>
</dbReference>
<dbReference type="OMA" id="SIITYMW"/>
<evidence type="ECO:0000256" key="2">
    <source>
        <dbReference type="ARBA" id="ARBA00022692"/>
    </source>
</evidence>
<dbReference type="Gene3D" id="1.20.1250.20">
    <property type="entry name" value="MFS general substrate transporter like domains"/>
    <property type="match status" value="1"/>
</dbReference>
<dbReference type="EnsemblMetazoa" id="XM_038219003.1">
    <property type="protein sequence ID" value="XP_038074931.1"/>
    <property type="gene ID" value="LOC119742819"/>
</dbReference>
<dbReference type="RefSeq" id="XP_038074931.1">
    <property type="nucleotide sequence ID" value="XM_038219003.1"/>
</dbReference>
<feature type="transmembrane region" description="Helical" evidence="5">
    <location>
        <begin position="129"/>
        <end position="156"/>
    </location>
</feature>
<feature type="transmembrane region" description="Helical" evidence="5">
    <location>
        <begin position="318"/>
        <end position="336"/>
    </location>
</feature>
<evidence type="ECO:0000256" key="3">
    <source>
        <dbReference type="ARBA" id="ARBA00022989"/>
    </source>
</evidence>
<keyword evidence="4 5" id="KW-0472">Membrane</keyword>
<dbReference type="AlphaFoldDB" id="A0A914BGA0"/>
<dbReference type="Pfam" id="PF07690">
    <property type="entry name" value="MFS_1"/>
    <property type="match status" value="1"/>
</dbReference>
<feature type="transmembrane region" description="Helical" evidence="5">
    <location>
        <begin position="398"/>
        <end position="422"/>
    </location>
</feature>